<organism evidence="2 3">
    <name type="scientific">Clostridium colicanis DSM 13634</name>
    <dbReference type="NCBI Taxonomy" id="1121305"/>
    <lineage>
        <taxon>Bacteria</taxon>
        <taxon>Bacillati</taxon>
        <taxon>Bacillota</taxon>
        <taxon>Clostridia</taxon>
        <taxon>Eubacteriales</taxon>
        <taxon>Clostridiaceae</taxon>
        <taxon>Clostridium</taxon>
    </lineage>
</organism>
<dbReference type="Proteomes" id="UP000075374">
    <property type="component" value="Unassembled WGS sequence"/>
</dbReference>
<proteinExistence type="predicted"/>
<comment type="caution">
    <text evidence="2">The sequence shown here is derived from an EMBL/GenBank/DDBJ whole genome shotgun (WGS) entry which is preliminary data.</text>
</comment>
<dbReference type="PATRIC" id="fig|1121305.3.peg.1541"/>
<gene>
    <name evidence="2" type="primary">rplGB</name>
    <name evidence="2" type="ORF">CLCOL_15370</name>
</gene>
<feature type="domain" description="Ribosomal protein eL8/eL30/eS12/Gadd45" evidence="1">
    <location>
        <begin position="10"/>
        <end position="77"/>
    </location>
</feature>
<evidence type="ECO:0000259" key="1">
    <source>
        <dbReference type="Pfam" id="PF01248"/>
    </source>
</evidence>
<dbReference type="STRING" id="1121305.CLCOL_15370"/>
<dbReference type="AlphaFoldDB" id="A0A151AMC8"/>
<dbReference type="InterPro" id="IPR029064">
    <property type="entry name" value="Ribosomal_eL30-like_sf"/>
</dbReference>
<dbReference type="InterPro" id="IPR004038">
    <property type="entry name" value="Ribosomal_eL8/eL30/eS12/Gad45"/>
</dbReference>
<dbReference type="Pfam" id="PF01248">
    <property type="entry name" value="Ribosomal_L7Ae"/>
    <property type="match status" value="1"/>
</dbReference>
<dbReference type="SUPFAM" id="SSF55315">
    <property type="entry name" value="L30e-like"/>
    <property type="match status" value="1"/>
</dbReference>
<evidence type="ECO:0000313" key="3">
    <source>
        <dbReference type="Proteomes" id="UP000075374"/>
    </source>
</evidence>
<accession>A0A151AMC8</accession>
<protein>
    <submittedName>
        <fullName evidence="2">Ribosome-associated protein L7Ae-like protein</fullName>
    </submittedName>
</protein>
<sequence length="79" mass="8690">MVQRIEGEKVIGLKQTLKHIKSGKGKCLYIAKDAEEKLTNPVIELAKEKSIQIIYVDTMKELGKLCGIDVGASVALILH</sequence>
<keyword evidence="3" id="KW-1185">Reference proteome</keyword>
<dbReference type="Gene3D" id="3.30.1330.30">
    <property type="match status" value="1"/>
</dbReference>
<reference evidence="2 3" key="1">
    <citation type="submission" date="2016-02" db="EMBL/GenBank/DDBJ databases">
        <title>Genome sequence of Clostridium colicanis DSM 13634.</title>
        <authorList>
            <person name="Poehlein A."/>
            <person name="Daniel R."/>
        </authorList>
    </citation>
    <scope>NUCLEOTIDE SEQUENCE [LARGE SCALE GENOMIC DNA]</scope>
    <source>
        <strain evidence="2 3">DSM 13634</strain>
    </source>
</reference>
<evidence type="ECO:0000313" key="2">
    <source>
        <dbReference type="EMBL" id="KYH28805.1"/>
    </source>
</evidence>
<dbReference type="RefSeq" id="WP_061858388.1">
    <property type="nucleotide sequence ID" value="NZ_LTBB01000007.1"/>
</dbReference>
<name>A0A151AMC8_9CLOT</name>
<dbReference type="EMBL" id="LTBB01000007">
    <property type="protein sequence ID" value="KYH28805.1"/>
    <property type="molecule type" value="Genomic_DNA"/>
</dbReference>